<dbReference type="EMBL" id="VVIM01000002">
    <property type="protein sequence ID" value="KAB0801626.1"/>
    <property type="molecule type" value="Genomic_DNA"/>
</dbReference>
<dbReference type="InParanoid" id="A0A5N4AWC4"/>
<evidence type="ECO:0008006" key="4">
    <source>
        <dbReference type="Google" id="ProtNLM"/>
    </source>
</evidence>
<feature type="chain" id="PRO_5024372042" description="Phosphatidylinositol-specific phospholipase C X domain-containing protein" evidence="1">
    <location>
        <begin position="19"/>
        <end position="412"/>
    </location>
</feature>
<dbReference type="FunCoup" id="A0A5N4AWC4">
    <property type="interactions" value="9"/>
</dbReference>
<gene>
    <name evidence="2" type="ORF">PPYR_03812</name>
</gene>
<evidence type="ECO:0000256" key="1">
    <source>
        <dbReference type="SAM" id="SignalP"/>
    </source>
</evidence>
<dbReference type="Proteomes" id="UP000327044">
    <property type="component" value="Unassembled WGS sequence"/>
</dbReference>
<dbReference type="PANTHER" id="PTHR13593">
    <property type="match status" value="1"/>
</dbReference>
<proteinExistence type="predicted"/>
<dbReference type="OrthoDB" id="1046782at2759"/>
<dbReference type="PANTHER" id="PTHR13593:SF103">
    <property type="entry name" value="RE10370P"/>
    <property type="match status" value="1"/>
</dbReference>
<comment type="caution">
    <text evidence="2">The sequence shown here is derived from an EMBL/GenBank/DDBJ whole genome shotgun (WGS) entry which is preliminary data.</text>
</comment>
<name>A0A5N4AWC4_PHOPY</name>
<dbReference type="GO" id="GO:0008081">
    <property type="term" value="F:phosphoric diester hydrolase activity"/>
    <property type="evidence" value="ECO:0007669"/>
    <property type="project" value="InterPro"/>
</dbReference>
<dbReference type="GO" id="GO:0006629">
    <property type="term" value="P:lipid metabolic process"/>
    <property type="evidence" value="ECO:0007669"/>
    <property type="project" value="InterPro"/>
</dbReference>
<keyword evidence="1" id="KW-0732">Signal</keyword>
<evidence type="ECO:0000313" key="3">
    <source>
        <dbReference type="Proteomes" id="UP000327044"/>
    </source>
</evidence>
<feature type="signal peptide" evidence="1">
    <location>
        <begin position="1"/>
        <end position="18"/>
    </location>
</feature>
<dbReference type="InterPro" id="IPR051057">
    <property type="entry name" value="PI-PLC_domain"/>
</dbReference>
<dbReference type="Gene3D" id="3.20.20.190">
    <property type="entry name" value="Phosphatidylinositol (PI) phosphodiesterase"/>
    <property type="match status" value="1"/>
</dbReference>
<dbReference type="InterPro" id="IPR017946">
    <property type="entry name" value="PLC-like_Pdiesterase_TIM-brl"/>
</dbReference>
<reference evidence="2 3" key="1">
    <citation type="journal article" date="2018" name="Elife">
        <title>Firefly genomes illuminate parallel origins of bioluminescence in beetles.</title>
        <authorList>
            <person name="Fallon T.R."/>
            <person name="Lower S.E."/>
            <person name="Chang C.H."/>
            <person name="Bessho-Uehara M."/>
            <person name="Martin G.J."/>
            <person name="Bewick A.J."/>
            <person name="Behringer M."/>
            <person name="Debat H.J."/>
            <person name="Wong I."/>
            <person name="Day J.C."/>
            <person name="Suvorov A."/>
            <person name="Silva C.J."/>
            <person name="Stanger-Hall K.F."/>
            <person name="Hall D.W."/>
            <person name="Schmitz R.J."/>
            <person name="Nelson D.R."/>
            <person name="Lewis S.M."/>
            <person name="Shigenobu S."/>
            <person name="Bybee S.M."/>
            <person name="Larracuente A.M."/>
            <person name="Oba Y."/>
            <person name="Weng J.K."/>
        </authorList>
    </citation>
    <scope>NUCLEOTIDE SEQUENCE [LARGE SCALE GENOMIC DNA]</scope>
    <source>
        <strain evidence="2">1611_PpyrPB1</strain>
        <tissue evidence="2">Whole body</tissue>
    </source>
</reference>
<evidence type="ECO:0000313" key="2">
    <source>
        <dbReference type="EMBL" id="KAB0801626.1"/>
    </source>
</evidence>
<dbReference type="PROSITE" id="PS50007">
    <property type="entry name" value="PIPLC_X_DOMAIN"/>
    <property type="match status" value="1"/>
</dbReference>
<protein>
    <recommendedName>
        <fullName evidence="4">Phosphatidylinositol-specific phospholipase C X domain-containing protein</fullName>
    </recommendedName>
</protein>
<dbReference type="AlphaFoldDB" id="A0A5N4AWC4"/>
<sequence length="412" mass="47720">MRCFLCLFLCALIQQVACTGCGTIFLTVNAVSNNLEYNWDFTSCVTLPDALTITQRSHNEPERILHKIDTVGKLEGHSISNIAFGNPRYPGNWNENDTNPVLGSHCYPFWIQSRHQSEIIGEECLRIEPSWMANFGKLRIGNMMIPGTHDSGAWTANYISLITRFLLAQDRNLWEQLVSGNRYLDIRVGIHHSETPKEWINHGRFKCSQLREELLHVAKFLKASPKEVVILHMKGFEYPSKFTLEEHYIVVKLLEEILGEFALPRSYFNHENGPVLEEIWATGRNLIISYNNWDMVNDNDWLWFNINHKWGNTAKVNELREYLDRVKNDHHHTKSPFCALMAELTPDAWYIIRYPYKGLHYMADDVNPELNKWLTKDNWSDSVNVVATDFFLGNNAIGISIEANNKKLKRHG</sequence>
<organism evidence="2 3">
    <name type="scientific">Photinus pyralis</name>
    <name type="common">Common eastern firefly</name>
    <name type="synonym">Lampyris pyralis</name>
    <dbReference type="NCBI Taxonomy" id="7054"/>
    <lineage>
        <taxon>Eukaryota</taxon>
        <taxon>Metazoa</taxon>
        <taxon>Ecdysozoa</taxon>
        <taxon>Arthropoda</taxon>
        <taxon>Hexapoda</taxon>
        <taxon>Insecta</taxon>
        <taxon>Pterygota</taxon>
        <taxon>Neoptera</taxon>
        <taxon>Endopterygota</taxon>
        <taxon>Coleoptera</taxon>
        <taxon>Polyphaga</taxon>
        <taxon>Elateriformia</taxon>
        <taxon>Elateroidea</taxon>
        <taxon>Lampyridae</taxon>
        <taxon>Lampyrinae</taxon>
        <taxon>Photinus</taxon>
    </lineage>
</organism>
<keyword evidence="3" id="KW-1185">Reference proteome</keyword>
<dbReference type="SUPFAM" id="SSF51695">
    <property type="entry name" value="PLC-like phosphodiesterases"/>
    <property type="match status" value="1"/>
</dbReference>
<accession>A0A5N4AWC4</accession>